<dbReference type="InterPro" id="IPR036188">
    <property type="entry name" value="FAD/NAD-bd_sf"/>
</dbReference>
<proteinExistence type="predicted"/>
<dbReference type="EMBL" id="UYSL01011941">
    <property type="protein sequence ID" value="VDL68811.1"/>
    <property type="molecule type" value="Genomic_DNA"/>
</dbReference>
<accession>A0A0N4XRR9</accession>
<feature type="domain" description="Amine oxidase" evidence="1">
    <location>
        <begin position="24"/>
        <end position="115"/>
    </location>
</feature>
<dbReference type="Gene3D" id="3.50.50.60">
    <property type="entry name" value="FAD/NAD(P)-binding domain"/>
    <property type="match status" value="1"/>
</dbReference>
<organism evidence="4">
    <name type="scientific">Nippostrongylus brasiliensis</name>
    <name type="common">Rat hookworm</name>
    <dbReference type="NCBI Taxonomy" id="27835"/>
    <lineage>
        <taxon>Eukaryota</taxon>
        <taxon>Metazoa</taxon>
        <taxon>Ecdysozoa</taxon>
        <taxon>Nematoda</taxon>
        <taxon>Chromadorea</taxon>
        <taxon>Rhabditida</taxon>
        <taxon>Rhabditina</taxon>
        <taxon>Rhabditomorpha</taxon>
        <taxon>Strongyloidea</taxon>
        <taxon>Heligmosomidae</taxon>
        <taxon>Nippostrongylus</taxon>
    </lineage>
</organism>
<sequence length="155" mass="16808">MCSGQGQTGVLWGIAHPVDDSDSDSQARLASYTQIVMRSLGDNGTEPLDVREEHFSKDPYSRGSIAVLPPRVTVDGLRYLQGVNFHGKRVVFASAEYSNSSMGLMNGAVLSGQKAGAIVGLRLRSAEGGKSSFVFKFNISFFFRLHSQLSLFDSL</sequence>
<reference evidence="4" key="1">
    <citation type="submission" date="2017-02" db="UniProtKB">
        <authorList>
            <consortium name="WormBaseParasite"/>
        </authorList>
    </citation>
    <scope>IDENTIFICATION</scope>
</reference>
<name>A0A0N4XRR9_NIPBR</name>
<evidence type="ECO:0000313" key="2">
    <source>
        <dbReference type="EMBL" id="VDL68811.1"/>
    </source>
</evidence>
<dbReference type="GO" id="GO:0016491">
    <property type="term" value="F:oxidoreductase activity"/>
    <property type="evidence" value="ECO:0007669"/>
    <property type="project" value="InterPro"/>
</dbReference>
<dbReference type="WBParaSite" id="NBR_0000522101-mRNA-1">
    <property type="protein sequence ID" value="NBR_0000522101-mRNA-1"/>
    <property type="gene ID" value="NBR_0000522101"/>
</dbReference>
<dbReference type="Pfam" id="PF01593">
    <property type="entry name" value="Amino_oxidase"/>
    <property type="match status" value="1"/>
</dbReference>
<evidence type="ECO:0000313" key="4">
    <source>
        <dbReference type="WBParaSite" id="NBR_0000522101-mRNA-1"/>
    </source>
</evidence>
<gene>
    <name evidence="2" type="ORF">NBR_LOCUS5222</name>
</gene>
<reference evidence="2 3" key="2">
    <citation type="submission" date="2018-11" db="EMBL/GenBank/DDBJ databases">
        <authorList>
            <consortium name="Pathogen Informatics"/>
        </authorList>
    </citation>
    <scope>NUCLEOTIDE SEQUENCE [LARGE SCALE GENOMIC DNA]</scope>
</reference>
<evidence type="ECO:0000259" key="1">
    <source>
        <dbReference type="Pfam" id="PF01593"/>
    </source>
</evidence>
<dbReference type="Proteomes" id="UP000271162">
    <property type="component" value="Unassembled WGS sequence"/>
</dbReference>
<evidence type="ECO:0000313" key="3">
    <source>
        <dbReference type="Proteomes" id="UP000271162"/>
    </source>
</evidence>
<dbReference type="InterPro" id="IPR002937">
    <property type="entry name" value="Amino_oxidase"/>
</dbReference>
<dbReference type="AlphaFoldDB" id="A0A0N4XRR9"/>
<keyword evidence="3" id="KW-1185">Reference proteome</keyword>
<protein>
    <submittedName>
        <fullName evidence="4">Amino_oxidase domain-containing protein</fullName>
    </submittedName>
</protein>
<dbReference type="STRING" id="27835.A0A0N4XRR9"/>